<sequence>MSSPTTGKFQQWFKQYKTWIMNNPQGASEMEAFVKWGSYILAGRLKHSTLLCEIVYSGSRLFELFNDFLIKGTLPQLSIHSADRLKVLLTVLEYVEVLVEVAAVQLWGETGRWAVVTLIQTAKCIGRFFLLLRHKTHIVPSPPIKPLDRRAAVKSGREQQMFLGQGNGPEVMRLPRSGRVMRTLAGAPPTNQRIFTPPCPPNNNMDEPIKSRVLPTSHLVAEVMHVLRPMCHLGSMYLFGQQAWTPWILSLGMDVTSLRLYSEANLTTTEKLELAHRRINLLYYLMRSPVFHTVTHKRIQYLLATLSRRVPLARMVCVPLMEYIPQWQKIYAYTWS</sequence>
<dbReference type="AlphaFoldDB" id="A0AAE1F563"/>
<dbReference type="InterPro" id="IPR013919">
    <property type="entry name" value="Pex16"/>
</dbReference>
<dbReference type="PANTHER" id="PTHR13299:SF0">
    <property type="entry name" value="PEROXISOMAL MEMBRANE PROTEIN PEX16"/>
    <property type="match status" value="1"/>
</dbReference>
<evidence type="ECO:0000256" key="2">
    <source>
        <dbReference type="ARBA" id="ARBA00018577"/>
    </source>
</evidence>
<evidence type="ECO:0000256" key="3">
    <source>
        <dbReference type="RuleBase" id="RU365003"/>
    </source>
</evidence>
<reference evidence="4" key="1">
    <citation type="submission" date="2023-10" db="EMBL/GenBank/DDBJ databases">
        <title>Genome assemblies of two species of porcelain crab, Petrolisthes cinctipes and Petrolisthes manimaculis (Anomura: Porcellanidae).</title>
        <authorList>
            <person name="Angst P."/>
        </authorList>
    </citation>
    <scope>NUCLEOTIDE SEQUENCE</scope>
    <source>
        <strain evidence="4">PB745_01</strain>
        <tissue evidence="4">Gill</tissue>
    </source>
</reference>
<comment type="caution">
    <text evidence="4">The sequence shown here is derived from an EMBL/GenBank/DDBJ whole genome shotgun (WGS) entry which is preliminary data.</text>
</comment>
<evidence type="ECO:0000313" key="4">
    <source>
        <dbReference type="EMBL" id="KAK3867101.1"/>
    </source>
</evidence>
<keyword evidence="5" id="KW-1185">Reference proteome</keyword>
<evidence type="ECO:0000256" key="1">
    <source>
        <dbReference type="ARBA" id="ARBA00009505"/>
    </source>
</evidence>
<gene>
    <name evidence="4" type="ORF">Pcinc_027415</name>
</gene>
<dbReference type="Pfam" id="PF08610">
    <property type="entry name" value="Pex16"/>
    <property type="match status" value="1"/>
</dbReference>
<proteinExistence type="inferred from homology"/>
<dbReference type="GO" id="GO:0005778">
    <property type="term" value="C:peroxisomal membrane"/>
    <property type="evidence" value="ECO:0007669"/>
    <property type="project" value="UniProtKB-SubCell"/>
</dbReference>
<dbReference type="PANTHER" id="PTHR13299">
    <property type="entry name" value="PEROXISOMAL MEMBRANE PROTEIN PEX16"/>
    <property type="match status" value="1"/>
</dbReference>
<dbReference type="EMBL" id="JAWQEG010003275">
    <property type="protein sequence ID" value="KAK3867101.1"/>
    <property type="molecule type" value="Genomic_DNA"/>
</dbReference>
<dbReference type="Proteomes" id="UP001286313">
    <property type="component" value="Unassembled WGS sequence"/>
</dbReference>
<accession>A0AAE1F563</accession>
<organism evidence="4 5">
    <name type="scientific">Petrolisthes cinctipes</name>
    <name type="common">Flat porcelain crab</name>
    <dbReference type="NCBI Taxonomy" id="88211"/>
    <lineage>
        <taxon>Eukaryota</taxon>
        <taxon>Metazoa</taxon>
        <taxon>Ecdysozoa</taxon>
        <taxon>Arthropoda</taxon>
        <taxon>Crustacea</taxon>
        <taxon>Multicrustacea</taxon>
        <taxon>Malacostraca</taxon>
        <taxon>Eumalacostraca</taxon>
        <taxon>Eucarida</taxon>
        <taxon>Decapoda</taxon>
        <taxon>Pleocyemata</taxon>
        <taxon>Anomura</taxon>
        <taxon>Galatheoidea</taxon>
        <taxon>Porcellanidae</taxon>
        <taxon>Petrolisthes</taxon>
    </lineage>
</organism>
<evidence type="ECO:0000313" key="5">
    <source>
        <dbReference type="Proteomes" id="UP001286313"/>
    </source>
</evidence>
<comment type="subcellular location">
    <subcellularLocation>
        <location evidence="3">Peroxisome membrane</location>
    </subcellularLocation>
</comment>
<keyword evidence="3" id="KW-0962">Peroxisome biogenesis</keyword>
<comment type="similarity">
    <text evidence="1 3">Belongs to the peroxin-16 family.</text>
</comment>
<dbReference type="GO" id="GO:0007031">
    <property type="term" value="P:peroxisome organization"/>
    <property type="evidence" value="ECO:0007669"/>
    <property type="project" value="UniProtKB-KW"/>
</dbReference>
<name>A0AAE1F563_PETCI</name>
<keyword evidence="3" id="KW-0576">Peroxisome</keyword>
<protein>
    <recommendedName>
        <fullName evidence="2 3">Peroxisomal membrane protein PEX16</fullName>
    </recommendedName>
</protein>